<dbReference type="InterPro" id="IPR020946">
    <property type="entry name" value="Flavin_mOase-like"/>
</dbReference>
<dbReference type="InterPro" id="IPR013094">
    <property type="entry name" value="AB_hydrolase_3"/>
</dbReference>
<evidence type="ECO:0000256" key="3">
    <source>
        <dbReference type="ARBA" id="ARBA00022801"/>
    </source>
</evidence>
<dbReference type="RefSeq" id="WP_379734183.1">
    <property type="nucleotide sequence ID" value="NZ_JBHRVV010000001.1"/>
</dbReference>
<dbReference type="SUPFAM" id="SSF51905">
    <property type="entry name" value="FAD/NAD(P)-binding domain"/>
    <property type="match status" value="2"/>
</dbReference>
<dbReference type="InterPro" id="IPR002168">
    <property type="entry name" value="Lipase_GDXG_HIS_AS"/>
</dbReference>
<dbReference type="PANTHER" id="PTHR42877">
    <property type="entry name" value="L-ORNITHINE N(5)-MONOOXYGENASE-RELATED"/>
    <property type="match status" value="1"/>
</dbReference>
<feature type="active site" evidence="6">
    <location>
        <position position="678"/>
    </location>
</feature>
<dbReference type="InterPro" id="IPR051209">
    <property type="entry name" value="FAD-bind_Monooxygenase_sf"/>
</dbReference>
<keyword evidence="9" id="KW-1185">Reference proteome</keyword>
<dbReference type="PROSITE" id="PS01173">
    <property type="entry name" value="LIPASE_GDXG_HIS"/>
    <property type="match status" value="1"/>
</dbReference>
<proteinExistence type="inferred from homology"/>
<keyword evidence="4" id="KW-0274">FAD</keyword>
<sequence length="851" mass="91717">MTTHPPARATWAAGASGPCGLPATTLEAPLDTLVIGAGFGGICMGIALLRAGNRRFLILEKASEVGGVWRDNSYPGAACDVPSHLYSFSFAPNPDWSHRFATQPEIHAYLRDCAQHFGLMPYIHFGHAVADACFDEARALWELRTEAGACLHARTVVTATGLLSRPAMPRIEGIGAFRGRSFHSANWDHAFPLQGKRVAVIGTGASATQFVPAIAGQVADLLVFQRSPAYLIARGDRAYPAWRKRLFRHLPPAMRLHRALIYAKYESRALAFTRLKGIMHFAVGQPFRRMLARDVPDPALRARLAPDYPIGCKRVLLSDDYLATFARPNVRLVDDAVRRIVPEGVETADGTLHRVDAIIYGTGFAASDFLAPMRVAGRGGLDLNTAWRNGATAYLGITVPGFPNFFMLYGPNTNLGHNSIVYMLESQVAHIMRCLRAMRKAGATTVEVGAATHRDFNARLHARLDAAVWNGCSSWYLDRHGRNSANWPGFSFSYSWLARRASLAAYRFAAALPGHPGALRIKAPSATGERLQAAFQRAFLRTCFKPLIGPPLGAGTQRALVGLLAPLMPGVGGVHCQRRRYHGVPVEIHAPREDARRPARRGVILYLHGGAFCLGSPATHRSITTRLARDAGMTVWAPEYRLAPEHPYPAALDDAETCYQALLDSGAAPGDIVFAGDSAGASLALALALRLRDLGRPLPAGLALVSPVADPRLDGATVASRARVDPMVRKAWVAQGLAWYGCPPDAGVHAPLACSLHGLPPMLVQVGDQEILHGDVLRLAAHAAHCGVSCLLEEYEGRWHVFHLQAFYLRSAREAIARLAGFAGDCVGSATRAAQDGAAAAAPALDEAVPR</sequence>
<evidence type="ECO:0000256" key="2">
    <source>
        <dbReference type="ARBA" id="ARBA00022630"/>
    </source>
</evidence>
<dbReference type="SUPFAM" id="SSF53474">
    <property type="entry name" value="alpha/beta-Hydrolases"/>
    <property type="match status" value="1"/>
</dbReference>
<dbReference type="GO" id="GO:0016787">
    <property type="term" value="F:hydrolase activity"/>
    <property type="evidence" value="ECO:0007669"/>
    <property type="project" value="UniProtKB-KW"/>
</dbReference>
<evidence type="ECO:0000313" key="8">
    <source>
        <dbReference type="EMBL" id="MFC3457815.1"/>
    </source>
</evidence>
<accession>A0ABV7PGM7</accession>
<evidence type="ECO:0000256" key="5">
    <source>
        <dbReference type="ARBA" id="ARBA00023002"/>
    </source>
</evidence>
<dbReference type="Gene3D" id="3.40.50.1820">
    <property type="entry name" value="alpha/beta hydrolase"/>
    <property type="match status" value="1"/>
</dbReference>
<keyword evidence="2" id="KW-0285">Flavoprotein</keyword>
<evidence type="ECO:0000313" key="9">
    <source>
        <dbReference type="Proteomes" id="UP001595665"/>
    </source>
</evidence>
<dbReference type="PROSITE" id="PS01174">
    <property type="entry name" value="LIPASE_GDXG_SER"/>
    <property type="match status" value="1"/>
</dbReference>
<dbReference type="PANTHER" id="PTHR42877:SF4">
    <property type="entry name" value="FAD_NAD(P)-BINDING DOMAIN-CONTAINING PROTEIN-RELATED"/>
    <property type="match status" value="1"/>
</dbReference>
<dbReference type="InterPro" id="IPR029058">
    <property type="entry name" value="AB_hydrolase_fold"/>
</dbReference>
<protein>
    <submittedName>
        <fullName evidence="8">Alpha/beta hydrolase fold domain-containing protein</fullName>
    </submittedName>
</protein>
<evidence type="ECO:0000256" key="4">
    <source>
        <dbReference type="ARBA" id="ARBA00022827"/>
    </source>
</evidence>
<organism evidence="8 9">
    <name type="scientific">Massilia haematophila</name>
    <dbReference type="NCBI Taxonomy" id="457923"/>
    <lineage>
        <taxon>Bacteria</taxon>
        <taxon>Pseudomonadati</taxon>
        <taxon>Pseudomonadota</taxon>
        <taxon>Betaproteobacteria</taxon>
        <taxon>Burkholderiales</taxon>
        <taxon>Oxalobacteraceae</taxon>
        <taxon>Telluria group</taxon>
        <taxon>Massilia</taxon>
    </lineage>
</organism>
<evidence type="ECO:0000259" key="7">
    <source>
        <dbReference type="Pfam" id="PF07859"/>
    </source>
</evidence>
<dbReference type="Pfam" id="PF07859">
    <property type="entry name" value="Abhydrolase_3"/>
    <property type="match status" value="1"/>
</dbReference>
<comment type="caution">
    <text evidence="8">The sequence shown here is derived from an EMBL/GenBank/DDBJ whole genome shotgun (WGS) entry which is preliminary data.</text>
</comment>
<name>A0ABV7PGM7_9BURK</name>
<keyword evidence="3 8" id="KW-0378">Hydrolase</keyword>
<feature type="domain" description="Alpha/beta hydrolase fold-3" evidence="7">
    <location>
        <begin position="604"/>
        <end position="803"/>
    </location>
</feature>
<evidence type="ECO:0000256" key="1">
    <source>
        <dbReference type="ARBA" id="ARBA00010515"/>
    </source>
</evidence>
<gene>
    <name evidence="8" type="ORF">ACFOPH_06100</name>
</gene>
<dbReference type="Proteomes" id="UP001595665">
    <property type="component" value="Unassembled WGS sequence"/>
</dbReference>
<dbReference type="EMBL" id="JBHRVV010000001">
    <property type="protein sequence ID" value="MFC3457815.1"/>
    <property type="molecule type" value="Genomic_DNA"/>
</dbReference>
<dbReference type="InterPro" id="IPR036188">
    <property type="entry name" value="FAD/NAD-bd_sf"/>
</dbReference>
<keyword evidence="5" id="KW-0560">Oxidoreductase</keyword>
<evidence type="ECO:0000256" key="6">
    <source>
        <dbReference type="PROSITE-ProRule" id="PRU10038"/>
    </source>
</evidence>
<reference evidence="9" key="1">
    <citation type="journal article" date="2019" name="Int. J. Syst. Evol. Microbiol.">
        <title>The Global Catalogue of Microorganisms (GCM) 10K type strain sequencing project: providing services to taxonomists for standard genome sequencing and annotation.</title>
        <authorList>
            <consortium name="The Broad Institute Genomics Platform"/>
            <consortium name="The Broad Institute Genome Sequencing Center for Infectious Disease"/>
            <person name="Wu L."/>
            <person name="Ma J."/>
        </authorList>
    </citation>
    <scope>NUCLEOTIDE SEQUENCE [LARGE SCALE GENOMIC DNA]</scope>
    <source>
        <strain evidence="9">CCM 7480</strain>
    </source>
</reference>
<dbReference type="InterPro" id="IPR033140">
    <property type="entry name" value="Lipase_GDXG_put_SER_AS"/>
</dbReference>
<dbReference type="Gene3D" id="3.50.50.60">
    <property type="entry name" value="FAD/NAD(P)-binding domain"/>
    <property type="match status" value="2"/>
</dbReference>
<dbReference type="Pfam" id="PF00743">
    <property type="entry name" value="FMO-like"/>
    <property type="match status" value="1"/>
</dbReference>
<comment type="similarity">
    <text evidence="1">Belongs to the 'GDXG' lipolytic enzyme family.</text>
</comment>